<evidence type="ECO:0000313" key="3">
    <source>
        <dbReference type="EMBL" id="GER22675.1"/>
    </source>
</evidence>
<feature type="signal peptide" evidence="2">
    <location>
        <begin position="1"/>
        <end position="22"/>
    </location>
</feature>
<gene>
    <name evidence="3" type="ORF">NCCP1664_11720</name>
</gene>
<reference evidence="3 4" key="1">
    <citation type="submission" date="2019-09" db="EMBL/GenBank/DDBJ databases">
        <title>Arthrobacter zafarii sp. nov., a moderately thermotolerant and halotolerant actinobacterium isolated from Cholistan desert soil of Pakistan.</title>
        <authorList>
            <person name="Amin A."/>
            <person name="Ahmed I."/>
            <person name="Khalid N."/>
            <person name="Schumann P."/>
            <person name="Busse H.J."/>
            <person name="Khan I.U."/>
            <person name="Li S."/>
            <person name="Li W.J."/>
        </authorList>
    </citation>
    <scope>NUCLEOTIDE SEQUENCE [LARGE SCALE GENOMIC DNA]</scope>
    <source>
        <strain evidence="3 4">NCCP-1664</strain>
    </source>
</reference>
<evidence type="ECO:0000313" key="4">
    <source>
        <dbReference type="Proteomes" id="UP000325307"/>
    </source>
</evidence>
<name>A0A5A7NPG5_9MICC</name>
<keyword evidence="2" id="KW-0732">Signal</keyword>
<dbReference type="SUPFAM" id="SSF51126">
    <property type="entry name" value="Pectin lyase-like"/>
    <property type="match status" value="1"/>
</dbReference>
<comment type="caution">
    <text evidence="3">The sequence shown here is derived from an EMBL/GenBank/DDBJ whole genome shotgun (WGS) entry which is preliminary data.</text>
</comment>
<feature type="chain" id="PRO_5022807944" evidence="2">
    <location>
        <begin position="23"/>
        <end position="569"/>
    </location>
</feature>
<evidence type="ECO:0000256" key="2">
    <source>
        <dbReference type="SAM" id="SignalP"/>
    </source>
</evidence>
<proteinExistence type="predicted"/>
<feature type="compositionally biased region" description="Polar residues" evidence="1">
    <location>
        <begin position="251"/>
        <end position="263"/>
    </location>
</feature>
<sequence length="569" mass="58085">MAVLAAAATLAAGFTATAPADAAGTTLAQDSFTRTAAAGWGKAAQGGTWSSAAGLSVNNGAGKISLAAGQGRTSTLSGLSQANSDTTVTATLDKLPSAGAGYLYVTGRQVGADQYRAKVRIQADGSVRVEAARVVGGAEKAIASRTIDGLKYSAGQKLNIRVKVTGSAPTTVSAKAWAAGASEPAAWQATGTDTAPSLQKSGSIALGAYVSGSARNAPITATYDNLQSLQAAAAGSTPVQAPSVPPVAKLSTGTPSSSTNASRTSLVAGTYKPAAGTTGVPDGLKLTPYNTGGADLVITKDGTVLDGLEIWGDIKVRAKNVTIKNSRLHGGNKIPSGNTGIIDATNANVSNLVVQDSTLDPQRPSYYRDGIVGHDYTALRNEIAHTNDGLGIFNRPGGPTAANVTASGNYIHTLTFWSNDPAHSDGTHNDGIQVQGGTNIKIVGNTIDAFVQTGSGSARSPRHPHAGIGILLQQNVSKLGNVVVEDNYVDGGQTSINIDHTASKQSNITVTVRENNLGRNQFDFGGGSKYPIRIIKKSASTVTGLFTNRWADTKVALTESKTGGIRFNS</sequence>
<feature type="region of interest" description="Disordered" evidence="1">
    <location>
        <begin position="237"/>
        <end position="263"/>
    </location>
</feature>
<dbReference type="RefSeq" id="WP_149956295.1">
    <property type="nucleotide sequence ID" value="NZ_BKDJ01000004.1"/>
</dbReference>
<dbReference type="OrthoDB" id="505641at2"/>
<accession>A0A5A7NPG5</accession>
<dbReference type="InterPro" id="IPR011050">
    <property type="entry name" value="Pectin_lyase_fold/virulence"/>
</dbReference>
<protein>
    <submittedName>
        <fullName evidence="3">Uncharacterized protein</fullName>
    </submittedName>
</protein>
<dbReference type="AlphaFoldDB" id="A0A5A7NPG5"/>
<organism evidence="3 4">
    <name type="scientific">Zafaria cholistanensis</name>
    <dbReference type="NCBI Taxonomy" id="1682741"/>
    <lineage>
        <taxon>Bacteria</taxon>
        <taxon>Bacillati</taxon>
        <taxon>Actinomycetota</taxon>
        <taxon>Actinomycetes</taxon>
        <taxon>Micrococcales</taxon>
        <taxon>Micrococcaceae</taxon>
        <taxon>Zafaria</taxon>
    </lineage>
</organism>
<dbReference type="InterPro" id="IPR006626">
    <property type="entry name" value="PbH1"/>
</dbReference>
<dbReference type="Proteomes" id="UP000325307">
    <property type="component" value="Unassembled WGS sequence"/>
</dbReference>
<dbReference type="EMBL" id="BKDJ01000004">
    <property type="protein sequence ID" value="GER22675.1"/>
    <property type="molecule type" value="Genomic_DNA"/>
</dbReference>
<keyword evidence="4" id="KW-1185">Reference proteome</keyword>
<dbReference type="SMART" id="SM00710">
    <property type="entry name" value="PbH1"/>
    <property type="match status" value="5"/>
</dbReference>
<evidence type="ECO:0000256" key="1">
    <source>
        <dbReference type="SAM" id="MobiDB-lite"/>
    </source>
</evidence>